<protein>
    <submittedName>
        <fullName evidence="1">Uncharacterized protein</fullName>
    </submittedName>
</protein>
<accession>A0ABD4LMP7</accession>
<evidence type="ECO:0000313" key="1">
    <source>
        <dbReference type="EMBL" id="MBK1611712.1"/>
    </source>
</evidence>
<proteinExistence type="predicted"/>
<dbReference type="RefSeq" id="WP_200152552.1">
    <property type="nucleotide sequence ID" value="NZ_JAEFBZ010000007.1"/>
</dbReference>
<organism evidence="1 2">
    <name type="scientific">Bacillus cereus</name>
    <dbReference type="NCBI Taxonomy" id="1396"/>
    <lineage>
        <taxon>Bacteria</taxon>
        <taxon>Bacillati</taxon>
        <taxon>Bacillota</taxon>
        <taxon>Bacilli</taxon>
        <taxon>Bacillales</taxon>
        <taxon>Bacillaceae</taxon>
        <taxon>Bacillus</taxon>
        <taxon>Bacillus cereus group</taxon>
    </lineage>
</organism>
<dbReference type="Proteomes" id="UP000613452">
    <property type="component" value="Unassembled WGS sequence"/>
</dbReference>
<evidence type="ECO:0000313" key="2">
    <source>
        <dbReference type="Proteomes" id="UP000613452"/>
    </source>
</evidence>
<dbReference type="EMBL" id="JAEFBZ010000007">
    <property type="protein sequence ID" value="MBK1611712.1"/>
    <property type="molecule type" value="Genomic_DNA"/>
</dbReference>
<sequence>MLSIREKEQKQREWVKTLEVGDEVAIETGTYSSHWSIYKVVKITPTGRLNLSNGWVANPDGTLRGDTFNKIYEVTDEIRRLIWRRNTIYKLSKADFKSLTDTALKKMLNAYEEF</sequence>
<dbReference type="AlphaFoldDB" id="A0ABD4LMP7"/>
<name>A0ABD4LMP7_BACCE</name>
<gene>
    <name evidence="1" type="ORF">JCR31_28125</name>
</gene>
<reference evidence="1 2" key="1">
    <citation type="submission" date="2020-12" db="EMBL/GenBank/DDBJ databases">
        <title>Genome assembly for a thermostable protease producing Bacillus cereus MAKP1 strain isolated from chicken gut.</title>
        <authorList>
            <person name="Malaviya A."/>
        </authorList>
    </citation>
    <scope>NUCLEOTIDE SEQUENCE [LARGE SCALE GENOMIC DNA]</scope>
    <source>
        <strain evidence="1 2">MAKP1</strain>
    </source>
</reference>
<comment type="caution">
    <text evidence="1">The sequence shown here is derived from an EMBL/GenBank/DDBJ whole genome shotgun (WGS) entry which is preliminary data.</text>
</comment>